<keyword evidence="5" id="KW-1185">Reference proteome</keyword>
<protein>
    <submittedName>
        <fullName evidence="2">Uncharacterized protein</fullName>
    </submittedName>
</protein>
<dbReference type="Proteomes" id="UP000199047">
    <property type="component" value="Unassembled WGS sequence"/>
</dbReference>
<dbReference type="EMBL" id="FBTU01000017">
    <property type="protein sequence ID" value="CUW12925.1"/>
    <property type="molecule type" value="Genomic_DNA"/>
</dbReference>
<dbReference type="AlphaFoldDB" id="A0AAN2UG17"/>
<evidence type="ECO:0000313" key="5">
    <source>
        <dbReference type="Proteomes" id="UP000199047"/>
    </source>
</evidence>
<dbReference type="Proteomes" id="UP000198868">
    <property type="component" value="Unassembled WGS sequence"/>
</dbReference>
<reference evidence="4 5" key="1">
    <citation type="submission" date="2015-12" db="EMBL/GenBank/DDBJ databases">
        <authorList>
            <person name="Andreevskaya M."/>
        </authorList>
    </citation>
    <scope>NUCLEOTIDE SEQUENCE [LARGE SCALE GENOMIC DNA]</scope>
    <source>
        <strain evidence="3 5">KSL4-2</strain>
        <strain evidence="2 4">PL111</strain>
    </source>
</reference>
<gene>
    <name evidence="3" type="ORF">KSL4_1692</name>
    <name evidence="2" type="ORF">PL111_0429</name>
</gene>
<feature type="transmembrane region" description="Helical" evidence="1">
    <location>
        <begin position="12"/>
        <end position="33"/>
    </location>
</feature>
<keyword evidence="1" id="KW-0812">Transmembrane</keyword>
<proteinExistence type="predicted"/>
<keyword evidence="1" id="KW-0472">Membrane</keyword>
<evidence type="ECO:0000313" key="2">
    <source>
        <dbReference type="EMBL" id="CUW12925.1"/>
    </source>
</evidence>
<dbReference type="EMBL" id="FBTB01000022">
    <property type="protein sequence ID" value="CUW19437.1"/>
    <property type="molecule type" value="Genomic_DNA"/>
</dbReference>
<comment type="caution">
    <text evidence="2">The sequence shown here is derived from an EMBL/GenBank/DDBJ whole genome shotgun (WGS) entry which is preliminary data.</text>
</comment>
<name>A0AAN2UG17_9LACO</name>
<evidence type="ECO:0000256" key="1">
    <source>
        <dbReference type="SAM" id="Phobius"/>
    </source>
</evidence>
<accession>A0AAN2UG17</accession>
<sequence length="39" mass="4975">MRRSKPQFHIKWWRIISWLYLISLLLYGIYTIATNLRHW</sequence>
<evidence type="ECO:0000313" key="4">
    <source>
        <dbReference type="Proteomes" id="UP000198868"/>
    </source>
</evidence>
<keyword evidence="1" id="KW-1133">Transmembrane helix</keyword>
<evidence type="ECO:0000313" key="3">
    <source>
        <dbReference type="EMBL" id="CUW19437.1"/>
    </source>
</evidence>
<organism evidence="2 4">
    <name type="scientific">Leuconostoc inhae</name>
    <dbReference type="NCBI Taxonomy" id="178001"/>
    <lineage>
        <taxon>Bacteria</taxon>
        <taxon>Bacillati</taxon>
        <taxon>Bacillota</taxon>
        <taxon>Bacilli</taxon>
        <taxon>Lactobacillales</taxon>
        <taxon>Lactobacillaceae</taxon>
        <taxon>Leuconostoc</taxon>
    </lineage>
</organism>